<organism evidence="2 3">
    <name type="scientific">Streptococcus gordonii</name>
    <dbReference type="NCBI Taxonomy" id="1302"/>
    <lineage>
        <taxon>Bacteria</taxon>
        <taxon>Bacillati</taxon>
        <taxon>Bacillota</taxon>
        <taxon>Bacilli</taxon>
        <taxon>Lactobacillales</taxon>
        <taxon>Streptococcaceae</taxon>
        <taxon>Streptococcus</taxon>
    </lineage>
</organism>
<gene>
    <name evidence="2" type="ORF">TZ86_00127</name>
</gene>
<evidence type="ECO:0000256" key="1">
    <source>
        <dbReference type="SAM" id="Phobius"/>
    </source>
</evidence>
<evidence type="ECO:0008006" key="4">
    <source>
        <dbReference type="Google" id="ProtNLM"/>
    </source>
</evidence>
<dbReference type="AlphaFoldDB" id="A0AAX1YHN7"/>
<sequence>MSKTNKILTTFGIIFFNIFGLIAFIFLYFRSKKKK</sequence>
<evidence type="ECO:0000313" key="2">
    <source>
        <dbReference type="EMBL" id="KJQ58287.1"/>
    </source>
</evidence>
<dbReference type="Proteomes" id="UP000033658">
    <property type="component" value="Unassembled WGS sequence"/>
</dbReference>
<protein>
    <recommendedName>
        <fullName evidence="4">LPXTG cell wall anchor domain-containing protein</fullName>
    </recommendedName>
</protein>
<feature type="transmembrane region" description="Helical" evidence="1">
    <location>
        <begin position="6"/>
        <end position="29"/>
    </location>
</feature>
<comment type="caution">
    <text evidence="2">The sequence shown here is derived from an EMBL/GenBank/DDBJ whole genome shotgun (WGS) entry which is preliminary data.</text>
</comment>
<proteinExistence type="predicted"/>
<dbReference type="EMBL" id="JYGL01000001">
    <property type="protein sequence ID" value="KJQ58287.1"/>
    <property type="molecule type" value="Genomic_DNA"/>
</dbReference>
<keyword evidence="1" id="KW-0812">Transmembrane</keyword>
<keyword evidence="1" id="KW-0472">Membrane</keyword>
<keyword evidence="1" id="KW-1133">Transmembrane helix</keyword>
<accession>A0AAX1YHN7</accession>
<reference evidence="2 3" key="1">
    <citation type="submission" date="2015-02" db="EMBL/GenBank/DDBJ databases">
        <title>Evolution of amylase-binding proteins of oral streptococcal species.</title>
        <authorList>
            <person name="Haase E.M."/>
        </authorList>
    </citation>
    <scope>NUCLEOTIDE SEQUENCE [LARGE SCALE GENOMIC DNA]</scope>
    <source>
        <strain evidence="2 3">G9B</strain>
    </source>
</reference>
<evidence type="ECO:0000313" key="3">
    <source>
        <dbReference type="Proteomes" id="UP000033658"/>
    </source>
</evidence>
<name>A0AAX1YHN7_STRGN</name>